<dbReference type="Proteomes" id="UP000198327">
    <property type="component" value="Unassembled WGS sequence"/>
</dbReference>
<dbReference type="SUPFAM" id="SSF51445">
    <property type="entry name" value="(Trans)glycosidases"/>
    <property type="match status" value="1"/>
</dbReference>
<keyword evidence="2 3" id="KW-0326">Glycosidase</keyword>
<evidence type="ECO:0000313" key="5">
    <source>
        <dbReference type="EMBL" id="SNT01345.1"/>
    </source>
</evidence>
<dbReference type="InterPro" id="IPR017853">
    <property type="entry name" value="GH"/>
</dbReference>
<sequence length="503" mass="53464">MSRIRLRSVVSALSVAVITAGVTLGAASYIAPTEHTLAQAEADVLPTTVGVSDSGALLWSSDAELNTTLSILDAAGIKSLRVSIPWASVEPVQNQLVWTAVDRVVNAVSARGISMLGIIAYTPAWATSPPGQPINTRPASPALFGQFAGKVAARYKGKIEAYEIWNEPNGAMFYGPSPDAAGYTDLLKSAYPAIKSADAGATVVGGVLGSVVDMAGVQNPVSFMQQMYAAGAGGKFDALSFHPYQYSLKFADGVYVDDSPARQVMDIRAAMVANGDGNKKIWATEYGVPTAVTSEEQQSDMITHFITKWQELPYAGPIYLYQLRDQQTGSADTEMTFGLLRSDWSGKPALWGVMSQLMNNVPRSAEYDRFQMVPSGLGAPLSPVFPIRDTWAQIREYATVFQTPAGFIASPNVVAEAVRRTGLLPTTGFANGYQDFDSPYGLRVFSTDIGGTRLVGGGIISAWDPTLGPATSDETPVDGGGVRVTFQYGSITWTPAAGARAQR</sequence>
<comment type="similarity">
    <text evidence="3">Belongs to the glycosyl hydrolase 5 (cellulase A) family.</text>
</comment>
<accession>A0A239J694</accession>
<organism evidence="5 6">
    <name type="scientific">Rhodococcoides kyotonense</name>
    <dbReference type="NCBI Taxonomy" id="398843"/>
    <lineage>
        <taxon>Bacteria</taxon>
        <taxon>Bacillati</taxon>
        <taxon>Actinomycetota</taxon>
        <taxon>Actinomycetes</taxon>
        <taxon>Mycobacteriales</taxon>
        <taxon>Nocardiaceae</taxon>
        <taxon>Rhodococcoides</taxon>
    </lineage>
</organism>
<feature type="domain" description="Glycoside hydrolase family 5" evidence="4">
    <location>
        <begin position="53"/>
        <end position="302"/>
    </location>
</feature>
<keyword evidence="1 3" id="KW-0378">Hydrolase</keyword>
<dbReference type="Pfam" id="PF08310">
    <property type="entry name" value="LGFP"/>
    <property type="match status" value="1"/>
</dbReference>
<dbReference type="STRING" id="398843.A3K89_17905"/>
<evidence type="ECO:0000256" key="1">
    <source>
        <dbReference type="ARBA" id="ARBA00022801"/>
    </source>
</evidence>
<dbReference type="InterPro" id="IPR013207">
    <property type="entry name" value="LGFP"/>
</dbReference>
<proteinExistence type="inferred from homology"/>
<dbReference type="RefSeq" id="WP_089247464.1">
    <property type="nucleotide sequence ID" value="NZ_FZOW01000008.1"/>
</dbReference>
<dbReference type="Gene3D" id="3.20.20.80">
    <property type="entry name" value="Glycosidases"/>
    <property type="match status" value="1"/>
</dbReference>
<dbReference type="AlphaFoldDB" id="A0A239J694"/>
<dbReference type="PANTHER" id="PTHR12631:SF10">
    <property type="entry name" value="BETA-XYLOSIDASE-LIKE PROTEIN-RELATED"/>
    <property type="match status" value="1"/>
</dbReference>
<protein>
    <submittedName>
        <fullName evidence="5">LGFP repeat-containing protein</fullName>
    </submittedName>
</protein>
<dbReference type="Pfam" id="PF00150">
    <property type="entry name" value="Cellulase"/>
    <property type="match status" value="1"/>
</dbReference>
<dbReference type="GO" id="GO:0000272">
    <property type="term" value="P:polysaccharide catabolic process"/>
    <property type="evidence" value="ECO:0007669"/>
    <property type="project" value="InterPro"/>
</dbReference>
<keyword evidence="6" id="KW-1185">Reference proteome</keyword>
<dbReference type="OrthoDB" id="9802522at2"/>
<evidence type="ECO:0000313" key="6">
    <source>
        <dbReference type="Proteomes" id="UP000198327"/>
    </source>
</evidence>
<dbReference type="PANTHER" id="PTHR12631">
    <property type="entry name" value="ALPHA-L-IDURONIDASE"/>
    <property type="match status" value="1"/>
</dbReference>
<gene>
    <name evidence="5" type="ORF">SAMN05421642_10870</name>
</gene>
<evidence type="ECO:0000256" key="3">
    <source>
        <dbReference type="RuleBase" id="RU361153"/>
    </source>
</evidence>
<dbReference type="GO" id="GO:0004553">
    <property type="term" value="F:hydrolase activity, hydrolyzing O-glycosyl compounds"/>
    <property type="evidence" value="ECO:0007669"/>
    <property type="project" value="InterPro"/>
</dbReference>
<name>A0A239J694_9NOCA</name>
<reference evidence="6" key="1">
    <citation type="submission" date="2017-06" db="EMBL/GenBank/DDBJ databases">
        <authorList>
            <person name="Varghese N."/>
            <person name="Submissions S."/>
        </authorList>
    </citation>
    <scope>NUCLEOTIDE SEQUENCE [LARGE SCALE GENOMIC DNA]</scope>
    <source>
        <strain evidence="6">JCM 23211</strain>
    </source>
</reference>
<dbReference type="InterPro" id="IPR051923">
    <property type="entry name" value="Glycosyl_Hydrolase_39"/>
</dbReference>
<evidence type="ECO:0000256" key="2">
    <source>
        <dbReference type="ARBA" id="ARBA00023295"/>
    </source>
</evidence>
<evidence type="ECO:0000259" key="4">
    <source>
        <dbReference type="Pfam" id="PF00150"/>
    </source>
</evidence>
<dbReference type="InterPro" id="IPR001547">
    <property type="entry name" value="Glyco_hydro_5"/>
</dbReference>
<dbReference type="EMBL" id="FZOW01000008">
    <property type="protein sequence ID" value="SNT01345.1"/>
    <property type="molecule type" value="Genomic_DNA"/>
</dbReference>